<dbReference type="FunFam" id="3.30.70.330:FF:000647">
    <property type="entry name" value="CCCH zinc finger and RRM domain protein"/>
    <property type="match status" value="1"/>
</dbReference>
<evidence type="ECO:0000256" key="1">
    <source>
        <dbReference type="ARBA" id="ARBA00022884"/>
    </source>
</evidence>
<dbReference type="PROSITE" id="PS50102">
    <property type="entry name" value="RRM"/>
    <property type="match status" value="1"/>
</dbReference>
<dbReference type="InterPro" id="IPR035979">
    <property type="entry name" value="RBD_domain_sf"/>
</dbReference>
<keyword evidence="4" id="KW-0863">Zinc-finger</keyword>
<evidence type="ECO:0000259" key="6">
    <source>
        <dbReference type="PROSITE" id="PS50102"/>
    </source>
</evidence>
<feature type="compositionally biased region" description="Pro residues" evidence="5">
    <location>
        <begin position="96"/>
        <end position="108"/>
    </location>
</feature>
<feature type="compositionally biased region" description="Basic and acidic residues" evidence="5">
    <location>
        <begin position="354"/>
        <end position="378"/>
    </location>
</feature>
<gene>
    <name evidence="8" type="ORF">K432DRAFT_472427</name>
</gene>
<name>A0A8E2EE95_9PEZI</name>
<dbReference type="InterPro" id="IPR002483">
    <property type="entry name" value="PWI_dom"/>
</dbReference>
<dbReference type="EMBL" id="KV744890">
    <property type="protein sequence ID" value="OCK82362.1"/>
    <property type="molecule type" value="Genomic_DNA"/>
</dbReference>
<dbReference type="GO" id="GO:0005634">
    <property type="term" value="C:nucleus"/>
    <property type="evidence" value="ECO:0007669"/>
    <property type="project" value="TreeGrafter"/>
</dbReference>
<proteinExistence type="predicted"/>
<feature type="domain" description="C3H1-type" evidence="7">
    <location>
        <begin position="267"/>
        <end position="295"/>
    </location>
</feature>
<keyword evidence="1 3" id="KW-0694">RNA-binding</keyword>
<dbReference type="InterPro" id="IPR012677">
    <property type="entry name" value="Nucleotide-bd_a/b_plait_sf"/>
</dbReference>
<dbReference type="PROSITE" id="PS50103">
    <property type="entry name" value="ZF_C3H1"/>
    <property type="match status" value="1"/>
</dbReference>
<feature type="zinc finger region" description="C3H1-type" evidence="4">
    <location>
        <begin position="267"/>
        <end position="295"/>
    </location>
</feature>
<feature type="region of interest" description="Disordered" evidence="5">
    <location>
        <begin position="244"/>
        <end position="272"/>
    </location>
</feature>
<feature type="compositionally biased region" description="Polar residues" evidence="5">
    <location>
        <begin position="114"/>
        <end position="127"/>
    </location>
</feature>
<reference evidence="8 9" key="1">
    <citation type="journal article" date="2016" name="Nat. Commun.">
        <title>Ectomycorrhizal ecology is imprinted in the genome of the dominant symbiotic fungus Cenococcum geophilum.</title>
        <authorList>
            <consortium name="DOE Joint Genome Institute"/>
            <person name="Peter M."/>
            <person name="Kohler A."/>
            <person name="Ohm R.A."/>
            <person name="Kuo A."/>
            <person name="Krutzmann J."/>
            <person name="Morin E."/>
            <person name="Arend M."/>
            <person name="Barry K.W."/>
            <person name="Binder M."/>
            <person name="Choi C."/>
            <person name="Clum A."/>
            <person name="Copeland A."/>
            <person name="Grisel N."/>
            <person name="Haridas S."/>
            <person name="Kipfer T."/>
            <person name="LaButti K."/>
            <person name="Lindquist E."/>
            <person name="Lipzen A."/>
            <person name="Maire R."/>
            <person name="Meier B."/>
            <person name="Mihaltcheva S."/>
            <person name="Molinier V."/>
            <person name="Murat C."/>
            <person name="Poggeler S."/>
            <person name="Quandt C.A."/>
            <person name="Sperisen C."/>
            <person name="Tritt A."/>
            <person name="Tisserant E."/>
            <person name="Crous P.W."/>
            <person name="Henrissat B."/>
            <person name="Nehls U."/>
            <person name="Egli S."/>
            <person name="Spatafora J.W."/>
            <person name="Grigoriev I.V."/>
            <person name="Martin F.M."/>
        </authorList>
    </citation>
    <scope>NUCLEOTIDE SEQUENCE [LARGE SCALE GENOMIC DNA]</scope>
    <source>
        <strain evidence="8 9">CBS 459.81</strain>
    </source>
</reference>
<feature type="region of interest" description="Disordered" evidence="5">
    <location>
        <begin position="480"/>
        <end position="503"/>
    </location>
</feature>
<comment type="function">
    <text evidence="2">May be involved in the turnover of nuclear polyadenylated (pA+) RNA.</text>
</comment>
<organism evidence="8 9">
    <name type="scientific">Lepidopterella palustris CBS 459.81</name>
    <dbReference type="NCBI Taxonomy" id="1314670"/>
    <lineage>
        <taxon>Eukaryota</taxon>
        <taxon>Fungi</taxon>
        <taxon>Dikarya</taxon>
        <taxon>Ascomycota</taxon>
        <taxon>Pezizomycotina</taxon>
        <taxon>Dothideomycetes</taxon>
        <taxon>Pleosporomycetidae</taxon>
        <taxon>Mytilinidiales</taxon>
        <taxon>Argynnaceae</taxon>
        <taxon>Lepidopterella</taxon>
    </lineage>
</organism>
<feature type="region of interest" description="Disordered" evidence="5">
    <location>
        <begin position="92"/>
        <end position="184"/>
    </location>
</feature>
<accession>A0A8E2EE95</accession>
<dbReference type="Proteomes" id="UP000250266">
    <property type="component" value="Unassembled WGS sequence"/>
</dbReference>
<feature type="region of interest" description="Disordered" evidence="5">
    <location>
        <begin position="339"/>
        <end position="397"/>
    </location>
</feature>
<evidence type="ECO:0008006" key="10">
    <source>
        <dbReference type="Google" id="ProtNLM"/>
    </source>
</evidence>
<evidence type="ECO:0000256" key="2">
    <source>
        <dbReference type="ARBA" id="ARBA00043866"/>
    </source>
</evidence>
<evidence type="ECO:0000259" key="7">
    <source>
        <dbReference type="PROSITE" id="PS50103"/>
    </source>
</evidence>
<dbReference type="SUPFAM" id="SSF54928">
    <property type="entry name" value="RNA-binding domain, RBD"/>
    <property type="match status" value="1"/>
</dbReference>
<feature type="compositionally biased region" description="Basic and acidic residues" evidence="5">
    <location>
        <begin position="132"/>
        <end position="155"/>
    </location>
</feature>
<dbReference type="Pfam" id="PF00076">
    <property type="entry name" value="RRM_1"/>
    <property type="match status" value="1"/>
</dbReference>
<feature type="region of interest" description="Disordered" evidence="5">
    <location>
        <begin position="755"/>
        <end position="805"/>
    </location>
</feature>
<evidence type="ECO:0000256" key="5">
    <source>
        <dbReference type="SAM" id="MobiDB-lite"/>
    </source>
</evidence>
<evidence type="ECO:0000313" key="9">
    <source>
        <dbReference type="Proteomes" id="UP000250266"/>
    </source>
</evidence>
<dbReference type="InterPro" id="IPR000571">
    <property type="entry name" value="Znf_CCCH"/>
</dbReference>
<dbReference type="InterPro" id="IPR000504">
    <property type="entry name" value="RRM_dom"/>
</dbReference>
<evidence type="ECO:0000256" key="3">
    <source>
        <dbReference type="PROSITE-ProRule" id="PRU00176"/>
    </source>
</evidence>
<protein>
    <recommendedName>
        <fullName evidence="10">CCCH zinc finger and RRM domain-containing protein</fullName>
    </recommendedName>
</protein>
<dbReference type="AlphaFoldDB" id="A0A8E2EE95"/>
<dbReference type="GO" id="GO:0008270">
    <property type="term" value="F:zinc ion binding"/>
    <property type="evidence" value="ECO:0007669"/>
    <property type="project" value="UniProtKB-KW"/>
</dbReference>
<dbReference type="OrthoDB" id="443401at2759"/>
<evidence type="ECO:0000256" key="4">
    <source>
        <dbReference type="PROSITE-ProRule" id="PRU00723"/>
    </source>
</evidence>
<sequence length="805" mass="87282">MHIEDVTALKKWIIPKLELISDADSDVLADYVIALIKTEDTDETVKENCLTSLPDFLHDHTQTFVDELFNAIQTKSFLPGYAPPVSSTLSAAAPAFNPPTGPFNPPTGPAAGTNRQVNLPGLSNGTYNGKGDLSRKRTYNERDTSESRDGRDSHYNRNASGDRSIKQIRRGGRNGRGGLPGQDIHIGGLPGFGGMSMSMPMPAMPTMPTMSAMPTPPPGFPPFDNTLAGLLAMSAMGFGLPGMPPLPTAGSPPAFGQTGPPSRELPPGRKERCKDYDTKGFCALGSVCPYEHGADHIIVPPSAEGIYISTFSNSVLPQGYVANDPVPEYDPNKASLAVEPQKGTNEQGSFEGNRAGDRSGGDRSGDRGRGRGRGRGDRGGSTGNRGRAPFSHAGPIFDRSNTSVVVEQIPEEKFDEQSVRDFFSEFGNVVEVQMQAYKRLAIVKFDDHFSAKRAYDSPKVIFDNRFVKVYWYKADSVPTPPAHLNGGAKSGSPPTSKPDEEMLDPEEVANLQAEKQRAYEEKMKRLKETEAQREELNKKLKATADEHKKMLERIAAKQSRKTASAEGEAPAATEIDGADSTGENKTKAALEAQFAALEAEAKMMGIDHEVKEDDMWQGFPRGRGRGGYRGRAGYFPRGRGFDHFRGSYRGRGSFTGAPYGGARGGVKRLDNRPKRVAIGGVEAGTAKDEALRQYLFNNFEFDSIEPHPDRKDAQVVTFGERYIAESFIATATNIPNVGKVELSWVQNAPGVTASTTASATIKRDQPSVDNDVKMDEHANGSTDNGGRGGDVDYDVADDEDRWMAT</sequence>
<feature type="domain" description="RRM" evidence="6">
    <location>
        <begin position="402"/>
        <end position="474"/>
    </location>
</feature>
<evidence type="ECO:0000313" key="8">
    <source>
        <dbReference type="EMBL" id="OCK82362.1"/>
    </source>
</evidence>
<dbReference type="SMART" id="SM00360">
    <property type="entry name" value="RRM"/>
    <property type="match status" value="1"/>
</dbReference>
<dbReference type="CDD" id="cd12257">
    <property type="entry name" value="RRM1_RBM26_like"/>
    <property type="match status" value="1"/>
</dbReference>
<keyword evidence="9" id="KW-1185">Reference proteome</keyword>
<feature type="compositionally biased region" description="Acidic residues" evidence="5">
    <location>
        <begin position="791"/>
        <end position="805"/>
    </location>
</feature>
<dbReference type="GO" id="GO:0003723">
    <property type="term" value="F:RNA binding"/>
    <property type="evidence" value="ECO:0007669"/>
    <property type="project" value="UniProtKB-UniRule"/>
</dbReference>
<keyword evidence="4" id="KW-0479">Metal-binding</keyword>
<feature type="compositionally biased region" description="Basic and acidic residues" evidence="5">
    <location>
        <begin position="761"/>
        <end position="778"/>
    </location>
</feature>
<feature type="region of interest" description="Disordered" evidence="5">
    <location>
        <begin position="555"/>
        <end position="584"/>
    </location>
</feature>
<keyword evidence="4" id="KW-0862">Zinc</keyword>
<dbReference type="InterPro" id="IPR045137">
    <property type="entry name" value="RBM26/27"/>
</dbReference>
<dbReference type="Gene3D" id="1.20.1390.10">
    <property type="entry name" value="PWI domain"/>
    <property type="match status" value="1"/>
</dbReference>
<dbReference type="Pfam" id="PF01480">
    <property type="entry name" value="PWI"/>
    <property type="match status" value="1"/>
</dbReference>
<dbReference type="Gene3D" id="3.30.70.330">
    <property type="match status" value="1"/>
</dbReference>
<dbReference type="PANTHER" id="PTHR14398:SF0">
    <property type="entry name" value="ZINC FINGER PROTEIN SWM"/>
    <property type="match status" value="1"/>
</dbReference>
<dbReference type="PANTHER" id="PTHR14398">
    <property type="entry name" value="RNA RECOGNITION RRM/RNP DOMAIN"/>
    <property type="match status" value="1"/>
</dbReference>